<dbReference type="GO" id="GO:0045087">
    <property type="term" value="P:innate immune response"/>
    <property type="evidence" value="ECO:0007669"/>
    <property type="project" value="UniProtKB-UniRule"/>
</dbReference>
<dbReference type="GO" id="GO:0050829">
    <property type="term" value="P:defense response to Gram-negative bacterium"/>
    <property type="evidence" value="ECO:0007669"/>
    <property type="project" value="UniProtKB-UniRule"/>
</dbReference>
<feature type="domain" description="Lipid-binding serum glycoprotein C-terminal" evidence="2">
    <location>
        <begin position="1"/>
        <end position="136"/>
    </location>
</feature>
<dbReference type="PANTHER" id="PTHR10504:SF84">
    <property type="entry name" value="BACTERICIDAL PERMEABILITY-INCREASING PROTEIN"/>
    <property type="match status" value="1"/>
</dbReference>
<dbReference type="GO" id="GO:0008289">
    <property type="term" value="F:lipid binding"/>
    <property type="evidence" value="ECO:0007669"/>
    <property type="project" value="InterPro"/>
</dbReference>
<evidence type="ECO:0000259" key="2">
    <source>
        <dbReference type="SMART" id="SM00329"/>
    </source>
</evidence>
<keyword evidence="1" id="KW-0399">Innate immunity</keyword>
<evidence type="ECO:0000313" key="4">
    <source>
        <dbReference type="Proteomes" id="UP001066276"/>
    </source>
</evidence>
<comment type="subcellular location">
    <subcellularLocation>
        <location evidence="1">Secreted</location>
    </subcellularLocation>
</comment>
<reference evidence="3" key="1">
    <citation type="journal article" date="2022" name="bioRxiv">
        <title>Sequencing and chromosome-scale assembly of the giantPleurodeles waltlgenome.</title>
        <authorList>
            <person name="Brown T."/>
            <person name="Elewa A."/>
            <person name="Iarovenko S."/>
            <person name="Subramanian E."/>
            <person name="Araus A.J."/>
            <person name="Petzold A."/>
            <person name="Susuki M."/>
            <person name="Suzuki K.-i.T."/>
            <person name="Hayashi T."/>
            <person name="Toyoda A."/>
            <person name="Oliveira C."/>
            <person name="Osipova E."/>
            <person name="Leigh N.D."/>
            <person name="Simon A."/>
            <person name="Yun M.H."/>
        </authorList>
    </citation>
    <scope>NUCLEOTIDE SEQUENCE</scope>
    <source>
        <strain evidence="3">20211129_DDA</strain>
        <tissue evidence="3">Liver</tissue>
    </source>
</reference>
<dbReference type="InterPro" id="IPR032942">
    <property type="entry name" value="BPI/LBP/Plunc"/>
</dbReference>
<name>A0AAV7P7A0_PLEWA</name>
<dbReference type="SMART" id="SM00329">
    <property type="entry name" value="BPI2"/>
    <property type="match status" value="1"/>
</dbReference>
<comment type="domain">
    <text evidence="1">The N- and C-terminal barrels adopt an identical fold despite having only 13% of conserved residues.</text>
</comment>
<keyword evidence="1" id="KW-1015">Disulfide bond</keyword>
<keyword evidence="1" id="KW-0044">Antibiotic</keyword>
<evidence type="ECO:0000256" key="1">
    <source>
        <dbReference type="RuleBase" id="RU369039"/>
    </source>
</evidence>
<evidence type="ECO:0000313" key="3">
    <source>
        <dbReference type="EMBL" id="KAJ1124080.1"/>
    </source>
</evidence>
<proteinExistence type="predicted"/>
<gene>
    <name evidence="3" type="ORF">NDU88_002542</name>
</gene>
<dbReference type="Gene3D" id="3.15.20.10">
    <property type="entry name" value="Bactericidal permeability-increasing protein, domain 2"/>
    <property type="match status" value="1"/>
</dbReference>
<dbReference type="Proteomes" id="UP001066276">
    <property type="component" value="Chromosome 7"/>
</dbReference>
<dbReference type="EMBL" id="JANPWB010000011">
    <property type="protein sequence ID" value="KAJ1124080.1"/>
    <property type="molecule type" value="Genomic_DNA"/>
</dbReference>
<keyword evidence="1" id="KW-0929">Antimicrobial</keyword>
<sequence length="141" mass="15515">MRVSAPSAPFLTFTPSNISFTPVLDIQAFSILPNTSLAPLFLLSVTTTLSAKVAARSNRIIGNLMLSRLELALKHSDVGPFSVSLLDITVNYYISHILLPHVNDILGKGFPLPMLDHIQLFDVVLQQHQNFLLFGANVHHT</sequence>
<dbReference type="InterPro" id="IPR017943">
    <property type="entry name" value="Bactericidal_perm-incr_a/b_dom"/>
</dbReference>
<dbReference type="GO" id="GO:0005615">
    <property type="term" value="C:extracellular space"/>
    <property type="evidence" value="ECO:0007669"/>
    <property type="project" value="UniProtKB-UniRule"/>
</dbReference>
<comment type="domain">
    <text evidence="1">The N-terminal region may be exposed to the interior of the granule, whereas the C-terminal portion may be embedded in the membrane. During phagocytosis and degranulation, proteases may be released and activated and cleave BPI at the junction of the N- and C-terminal portions of the molecule, providing controlled release of the N-terminal antibacterial fragment when bacteria are ingested.</text>
</comment>
<comment type="caution">
    <text evidence="3">The sequence shown here is derived from an EMBL/GenBank/DDBJ whole genome shotgun (WGS) entry which is preliminary data.</text>
</comment>
<protein>
    <recommendedName>
        <fullName evidence="1">Bactericidal permeability-increasing protein</fullName>
        <shortName evidence="1">BPI</shortName>
    </recommendedName>
</protein>
<accession>A0AAV7P7A0</accession>
<keyword evidence="1" id="KW-0964">Secreted</keyword>
<keyword evidence="1" id="KW-0732">Signal</keyword>
<dbReference type="AlphaFoldDB" id="A0AAV7P7A0"/>
<keyword evidence="4" id="KW-1185">Reference proteome</keyword>
<comment type="function">
    <text evidence="1">The cytotoxic action of BPI is limited to many species of Gram-negative bacteria; this specificity may be explained by a strong affinity of the very basic N-terminal half for the negatively charged lipopolysaccharides that are unique to the Gram-negative bacterial outer envelope.</text>
</comment>
<keyword evidence="1" id="KW-0325">Glycoprotein</keyword>
<dbReference type="InterPro" id="IPR001124">
    <property type="entry name" value="Lipid-bd_serum_glycop_C"/>
</dbReference>
<dbReference type="Pfam" id="PF02886">
    <property type="entry name" value="LBP_BPI_CETP_C"/>
    <property type="match status" value="1"/>
</dbReference>
<dbReference type="PANTHER" id="PTHR10504">
    <property type="entry name" value="BACTERICIDAL PERMEABILITY-INCREASING BPI PROTEIN-RELATED"/>
    <property type="match status" value="1"/>
</dbReference>
<organism evidence="3 4">
    <name type="scientific">Pleurodeles waltl</name>
    <name type="common">Iberian ribbed newt</name>
    <dbReference type="NCBI Taxonomy" id="8319"/>
    <lineage>
        <taxon>Eukaryota</taxon>
        <taxon>Metazoa</taxon>
        <taxon>Chordata</taxon>
        <taxon>Craniata</taxon>
        <taxon>Vertebrata</taxon>
        <taxon>Euteleostomi</taxon>
        <taxon>Amphibia</taxon>
        <taxon>Batrachia</taxon>
        <taxon>Caudata</taxon>
        <taxon>Salamandroidea</taxon>
        <taxon>Salamandridae</taxon>
        <taxon>Pleurodelinae</taxon>
        <taxon>Pleurodeles</taxon>
    </lineage>
</organism>
<comment type="subunit">
    <text evidence="1">Monomer. Homodimer; disulfide-linked.</text>
</comment>
<dbReference type="SUPFAM" id="SSF55394">
    <property type="entry name" value="Bactericidal permeability-increasing protein, BPI"/>
    <property type="match status" value="1"/>
</dbReference>
<keyword evidence="1" id="KW-0391">Immunity</keyword>